<name>A0A0F9BXJ0_9ZZZZ</name>
<sequence>MSKVTVTQLDEQHYRVSGELT</sequence>
<dbReference type="EMBL" id="LAZR01035762">
    <property type="protein sequence ID" value="KKL26640.1"/>
    <property type="molecule type" value="Genomic_DNA"/>
</dbReference>
<accession>A0A0F9BXJ0</accession>
<organism evidence="1">
    <name type="scientific">marine sediment metagenome</name>
    <dbReference type="NCBI Taxonomy" id="412755"/>
    <lineage>
        <taxon>unclassified sequences</taxon>
        <taxon>metagenomes</taxon>
        <taxon>ecological metagenomes</taxon>
    </lineage>
</organism>
<comment type="caution">
    <text evidence="1">The sequence shown here is derived from an EMBL/GenBank/DDBJ whole genome shotgun (WGS) entry which is preliminary data.</text>
</comment>
<protein>
    <submittedName>
        <fullName evidence="1">Uncharacterized protein</fullName>
    </submittedName>
</protein>
<feature type="non-terminal residue" evidence="1">
    <location>
        <position position="21"/>
    </location>
</feature>
<gene>
    <name evidence="1" type="ORF">LCGC14_2393240</name>
</gene>
<reference evidence="1" key="1">
    <citation type="journal article" date="2015" name="Nature">
        <title>Complex archaea that bridge the gap between prokaryotes and eukaryotes.</title>
        <authorList>
            <person name="Spang A."/>
            <person name="Saw J.H."/>
            <person name="Jorgensen S.L."/>
            <person name="Zaremba-Niedzwiedzka K."/>
            <person name="Martijn J."/>
            <person name="Lind A.E."/>
            <person name="van Eijk R."/>
            <person name="Schleper C."/>
            <person name="Guy L."/>
            <person name="Ettema T.J."/>
        </authorList>
    </citation>
    <scope>NUCLEOTIDE SEQUENCE</scope>
</reference>
<proteinExistence type="predicted"/>
<dbReference type="AlphaFoldDB" id="A0A0F9BXJ0"/>
<evidence type="ECO:0000313" key="1">
    <source>
        <dbReference type="EMBL" id="KKL26640.1"/>
    </source>
</evidence>